<dbReference type="Proteomes" id="UP000218810">
    <property type="component" value="Unassembled WGS sequence"/>
</dbReference>
<feature type="domain" description="Pyrimidine nucleoside phosphorylase C-terminal" evidence="5">
    <location>
        <begin position="341"/>
        <end position="415"/>
    </location>
</feature>
<protein>
    <submittedName>
        <fullName evidence="6">Thymidine phosphorylase</fullName>
    </submittedName>
</protein>
<evidence type="ECO:0000313" key="6">
    <source>
        <dbReference type="EMBL" id="PAY23643.1"/>
    </source>
</evidence>
<comment type="subunit">
    <text evidence="2">Homodimer.</text>
</comment>
<dbReference type="SMART" id="SM00941">
    <property type="entry name" value="PYNP_C"/>
    <property type="match status" value="1"/>
</dbReference>
<dbReference type="Pfam" id="PF02885">
    <property type="entry name" value="Glycos_trans_3N"/>
    <property type="match status" value="1"/>
</dbReference>
<dbReference type="Pfam" id="PF07831">
    <property type="entry name" value="PYNP_C"/>
    <property type="match status" value="1"/>
</dbReference>
<dbReference type="SUPFAM" id="SSF54680">
    <property type="entry name" value="Pyrimidine nucleoside phosphorylase C-terminal domain"/>
    <property type="match status" value="1"/>
</dbReference>
<comment type="caution">
    <text evidence="6">The sequence shown here is derived from an EMBL/GenBank/DDBJ whole genome shotgun (WGS) entry which is preliminary data.</text>
</comment>
<organism evidence="6 7">
    <name type="scientific">Dietzia natronolimnaea</name>
    <dbReference type="NCBI Taxonomy" id="161920"/>
    <lineage>
        <taxon>Bacteria</taxon>
        <taxon>Bacillati</taxon>
        <taxon>Actinomycetota</taxon>
        <taxon>Actinomycetes</taxon>
        <taxon>Mycobacteriales</taxon>
        <taxon>Dietziaceae</taxon>
        <taxon>Dietzia</taxon>
    </lineage>
</organism>
<dbReference type="GO" id="GO:0006213">
    <property type="term" value="P:pyrimidine nucleoside metabolic process"/>
    <property type="evidence" value="ECO:0007669"/>
    <property type="project" value="InterPro"/>
</dbReference>
<dbReference type="InterPro" id="IPR035902">
    <property type="entry name" value="Nuc_phospho_transferase"/>
</dbReference>
<dbReference type="FunFam" id="3.40.1030.10:FF:000003">
    <property type="entry name" value="Pyrimidine-nucleoside phosphorylase"/>
    <property type="match status" value="1"/>
</dbReference>
<reference evidence="7" key="1">
    <citation type="submission" date="2017-09" db="EMBL/GenBank/DDBJ databases">
        <authorList>
            <person name="Zhang Y."/>
            <person name="Huang X."/>
            <person name="Liu J."/>
            <person name="Lu L."/>
            <person name="Peng K."/>
        </authorList>
    </citation>
    <scope>NUCLEOTIDE SEQUENCE [LARGE SCALE GENOMIC DNA]</scope>
    <source>
        <strain evidence="7">S-XJ-1</strain>
    </source>
</reference>
<dbReference type="PANTHER" id="PTHR10515">
    <property type="entry name" value="THYMIDINE PHOSPHORYLASE"/>
    <property type="match status" value="1"/>
</dbReference>
<dbReference type="InterPro" id="IPR017872">
    <property type="entry name" value="Pyrmidine_PPase_CS"/>
</dbReference>
<dbReference type="NCBIfam" id="TIGR02644">
    <property type="entry name" value="Y_phosphoryl"/>
    <property type="match status" value="1"/>
</dbReference>
<dbReference type="GO" id="GO:0009032">
    <property type="term" value="F:thymidine phosphorylase activity"/>
    <property type="evidence" value="ECO:0007669"/>
    <property type="project" value="TreeGrafter"/>
</dbReference>
<accession>A0A2A2WRI6</accession>
<dbReference type="EMBL" id="NTGA01000013">
    <property type="protein sequence ID" value="PAY23643.1"/>
    <property type="molecule type" value="Genomic_DNA"/>
</dbReference>
<dbReference type="PANTHER" id="PTHR10515:SF0">
    <property type="entry name" value="THYMIDINE PHOSPHORYLASE"/>
    <property type="match status" value="1"/>
</dbReference>
<dbReference type="Gene3D" id="3.40.1030.10">
    <property type="entry name" value="Nucleoside phosphorylase/phosphoribosyltransferase catalytic domain"/>
    <property type="match status" value="1"/>
</dbReference>
<evidence type="ECO:0000313" key="7">
    <source>
        <dbReference type="Proteomes" id="UP000218810"/>
    </source>
</evidence>
<dbReference type="PROSITE" id="PS00647">
    <property type="entry name" value="THYMID_PHOSPHORYLASE"/>
    <property type="match status" value="1"/>
</dbReference>
<evidence type="ECO:0000259" key="5">
    <source>
        <dbReference type="SMART" id="SM00941"/>
    </source>
</evidence>
<evidence type="ECO:0000256" key="2">
    <source>
        <dbReference type="ARBA" id="ARBA00011738"/>
    </source>
</evidence>
<dbReference type="InterPro" id="IPR036566">
    <property type="entry name" value="PYNP-like_C_sf"/>
</dbReference>
<dbReference type="NCBIfam" id="NF004490">
    <property type="entry name" value="PRK05820.1"/>
    <property type="match status" value="1"/>
</dbReference>
<gene>
    <name evidence="6" type="ORF">CEY15_07045</name>
</gene>
<comment type="similarity">
    <text evidence="1">Belongs to the thymidine/pyrimidine-nucleoside phosphorylase family.</text>
</comment>
<dbReference type="InterPro" id="IPR036320">
    <property type="entry name" value="Glycosyl_Trfase_fam3_N_dom_sf"/>
</dbReference>
<evidence type="ECO:0000256" key="1">
    <source>
        <dbReference type="ARBA" id="ARBA00006915"/>
    </source>
</evidence>
<dbReference type="SUPFAM" id="SSF47648">
    <property type="entry name" value="Nucleoside phosphorylase/phosphoribosyltransferase N-terminal domain"/>
    <property type="match status" value="1"/>
</dbReference>
<dbReference type="SUPFAM" id="SSF52418">
    <property type="entry name" value="Nucleoside phosphorylase/phosphoribosyltransferase catalytic domain"/>
    <property type="match status" value="1"/>
</dbReference>
<dbReference type="RefSeq" id="WP_095717840.1">
    <property type="nucleotide sequence ID" value="NZ_NTGA01000013.1"/>
</dbReference>
<dbReference type="Pfam" id="PF00591">
    <property type="entry name" value="Glycos_transf_3"/>
    <property type="match status" value="1"/>
</dbReference>
<dbReference type="AlphaFoldDB" id="A0A2A2WRI6"/>
<dbReference type="Gene3D" id="1.20.970.10">
    <property type="entry name" value="Transferase, Pyrimidine Nucleoside Phosphorylase, Chain C"/>
    <property type="match status" value="1"/>
</dbReference>
<keyword evidence="7" id="KW-1185">Reference proteome</keyword>
<dbReference type="GO" id="GO:0006206">
    <property type="term" value="P:pyrimidine nucleobase metabolic process"/>
    <property type="evidence" value="ECO:0007669"/>
    <property type="project" value="InterPro"/>
</dbReference>
<dbReference type="PIRSF" id="PIRSF000478">
    <property type="entry name" value="TP_PyNP"/>
    <property type="match status" value="1"/>
</dbReference>
<evidence type="ECO:0000256" key="3">
    <source>
        <dbReference type="ARBA" id="ARBA00022676"/>
    </source>
</evidence>
<dbReference type="InterPro" id="IPR018090">
    <property type="entry name" value="Pyrmidine_PPas_bac/euk"/>
</dbReference>
<dbReference type="InterPro" id="IPR000312">
    <property type="entry name" value="Glycosyl_Trfase_fam3"/>
</dbReference>
<dbReference type="OrthoDB" id="9763887at2"/>
<dbReference type="InterPro" id="IPR000053">
    <property type="entry name" value="Thymidine/pyrmidine_PPase"/>
</dbReference>
<dbReference type="Gene3D" id="3.90.1170.30">
    <property type="entry name" value="Pyrimidine nucleoside phosphorylase-like, C-terminal domain"/>
    <property type="match status" value="1"/>
</dbReference>
<dbReference type="GO" id="GO:0004645">
    <property type="term" value="F:1,4-alpha-oligoglucan phosphorylase activity"/>
    <property type="evidence" value="ECO:0007669"/>
    <property type="project" value="InterPro"/>
</dbReference>
<keyword evidence="4" id="KW-0808">Transferase</keyword>
<evidence type="ECO:0000256" key="4">
    <source>
        <dbReference type="ARBA" id="ARBA00022679"/>
    </source>
</evidence>
<keyword evidence="3" id="KW-0328">Glycosyltransferase</keyword>
<name>A0A2A2WRI6_9ACTN</name>
<dbReference type="InterPro" id="IPR013102">
    <property type="entry name" value="PYNP_C"/>
</dbReference>
<dbReference type="GO" id="GO:0005829">
    <property type="term" value="C:cytosol"/>
    <property type="evidence" value="ECO:0007669"/>
    <property type="project" value="TreeGrafter"/>
</dbReference>
<proteinExistence type="inferred from homology"/>
<sequence>MSRRIDAVRIIEAKRDGKELDDDEIDWIVDGYTRGRVPPEQMSALAMAVYFRGMTDRETARWTSAMVDSGTRLDLSGLTRAGRRVPTVDKHSTGGVGDSVTLVLTPLLATWELAVPQLSGRGLGHTGGTLDKLESIPGWRADLDADSRRRILEETGAVICAAGADLAPADRALYALRDVTGTVPSIPMVAASIMSKKIAEGTCALVLDVKFGSGAFRPERADAEELARVMVGIGTAAGVRTSALVTANHTPLGRAVGNALEVAECVEILAGGGPPDMVDLTCALAREALATVGIDGDPRERLADGRAMDSFRAMITAQGGDPYAALPVAAETQEVRAPGSGVVRWDALGVGRASWLAGAGRTRPGEAVDPAAGVVLHRVEGNPVRLGDVVATVHAGDPGRLPAACAELASALEIGGPGAARGPAGVVVGRLRGW</sequence>
<dbReference type="InterPro" id="IPR017459">
    <property type="entry name" value="Glycosyl_Trfase_fam3_N_dom"/>
</dbReference>